<name>A0A7U7GGY6_9GAMM</name>
<gene>
    <name evidence="1" type="ORF">BN874_920005</name>
</gene>
<comment type="caution">
    <text evidence="1">The sequence shown here is derived from an EMBL/GenBank/DDBJ whole genome shotgun (WGS) entry which is preliminary data.</text>
</comment>
<accession>A0A7U7GGY6</accession>
<keyword evidence="2" id="KW-1185">Reference proteome</keyword>
<dbReference type="EMBL" id="CBTK010000312">
    <property type="protein sequence ID" value="CDH47739.1"/>
    <property type="molecule type" value="Genomic_DNA"/>
</dbReference>
<reference evidence="1 2" key="1">
    <citation type="journal article" date="2014" name="ISME J.">
        <title>Candidatus Competibacter-lineage genomes retrieved from metagenomes reveal functional metabolic diversity.</title>
        <authorList>
            <person name="McIlroy S.J."/>
            <person name="Albertsen M."/>
            <person name="Andresen E.K."/>
            <person name="Saunders A.M."/>
            <person name="Kristiansen R."/>
            <person name="Stokholm-Bjerregaard M."/>
            <person name="Nielsen K.L."/>
            <person name="Nielsen P.H."/>
        </authorList>
    </citation>
    <scope>NUCLEOTIDE SEQUENCE [LARGE SCALE GENOMIC DNA]</scope>
    <source>
        <strain evidence="1 2">Run_B_J11</strain>
    </source>
</reference>
<sequence length="98" mass="11370">MCRIQQGRNIQADELDPRLKFSIRVVKFFYAAAKSNAAYPWTFIRFKENDSGVFLATQFYLCGVRIHVGVLPWLENIDKIIFCNQFPAQTFLVKSCTD</sequence>
<evidence type="ECO:0000313" key="2">
    <source>
        <dbReference type="Proteomes" id="UP000019184"/>
    </source>
</evidence>
<dbReference type="Proteomes" id="UP000019184">
    <property type="component" value="Unassembled WGS sequence"/>
</dbReference>
<proteinExistence type="predicted"/>
<evidence type="ECO:0000313" key="1">
    <source>
        <dbReference type="EMBL" id="CDH47739.1"/>
    </source>
</evidence>
<organism evidence="1 2">
    <name type="scientific">Candidatus Contendobacter odensis Run_B_J11</name>
    <dbReference type="NCBI Taxonomy" id="1400861"/>
    <lineage>
        <taxon>Bacteria</taxon>
        <taxon>Pseudomonadati</taxon>
        <taxon>Pseudomonadota</taxon>
        <taxon>Gammaproteobacteria</taxon>
        <taxon>Candidatus Competibacteraceae</taxon>
        <taxon>Candidatus Contendibacter</taxon>
    </lineage>
</organism>
<protein>
    <submittedName>
        <fullName evidence="1">Uncharacterized protein</fullName>
    </submittedName>
</protein>
<dbReference type="AlphaFoldDB" id="A0A7U7GGY6"/>